<dbReference type="EnsemblMetazoa" id="CPIJ004376-RA">
    <property type="protein sequence ID" value="CPIJ004376-PA"/>
    <property type="gene ID" value="CPIJ004376"/>
</dbReference>
<dbReference type="OrthoDB" id="7753730at2759"/>
<dbReference type="AlphaFoldDB" id="B0WBQ1"/>
<evidence type="ECO:0000259" key="1">
    <source>
        <dbReference type="Pfam" id="PF00646"/>
    </source>
</evidence>
<evidence type="ECO:0000313" key="3">
    <source>
        <dbReference type="EnsemblMetazoa" id="CPIJ004376-PA"/>
    </source>
</evidence>
<accession>B0WBQ1</accession>
<dbReference type="InterPro" id="IPR001810">
    <property type="entry name" value="F-box_dom"/>
</dbReference>
<dbReference type="Gene3D" id="3.80.10.10">
    <property type="entry name" value="Ribonuclease Inhibitor"/>
    <property type="match status" value="1"/>
</dbReference>
<feature type="domain" description="F-box" evidence="1">
    <location>
        <begin position="5"/>
        <end position="41"/>
    </location>
</feature>
<gene>
    <name evidence="3" type="primary">6036033</name>
    <name evidence="2" type="ORF">CpipJ_CPIJ004376</name>
</gene>
<dbReference type="HOGENOM" id="CLU_832248_0_0_1"/>
<dbReference type="InterPro" id="IPR032675">
    <property type="entry name" value="LRR_dom_sf"/>
</dbReference>
<dbReference type="InterPro" id="IPR036047">
    <property type="entry name" value="F-box-like_dom_sf"/>
</dbReference>
<dbReference type="VEuPathDB" id="VectorBase:CPIJ004376"/>
<keyword evidence="4" id="KW-1185">Reference proteome</keyword>
<dbReference type="VEuPathDB" id="VectorBase:CQUJHB016442"/>
<dbReference type="Proteomes" id="UP000002320">
    <property type="component" value="Unassembled WGS sequence"/>
</dbReference>
<proteinExistence type="predicted"/>
<reference evidence="2" key="1">
    <citation type="submission" date="2007-03" db="EMBL/GenBank/DDBJ databases">
        <title>Annotation of Culex pipiens quinquefasciatus.</title>
        <authorList>
            <consortium name="The Broad Institute Genome Sequencing Platform"/>
            <person name="Atkinson P.W."/>
            <person name="Hemingway J."/>
            <person name="Christensen B.M."/>
            <person name="Higgs S."/>
            <person name="Kodira C."/>
            <person name="Hannick L."/>
            <person name="Megy K."/>
            <person name="O'Leary S."/>
            <person name="Pearson M."/>
            <person name="Haas B.J."/>
            <person name="Mauceli E."/>
            <person name="Wortman J.R."/>
            <person name="Lee N.H."/>
            <person name="Guigo R."/>
            <person name="Stanke M."/>
            <person name="Alvarado L."/>
            <person name="Amedeo P."/>
            <person name="Antoine C.H."/>
            <person name="Arensburger P."/>
            <person name="Bidwell S.L."/>
            <person name="Crawford M."/>
            <person name="Camaro F."/>
            <person name="Devon K."/>
            <person name="Engels R."/>
            <person name="Hammond M."/>
            <person name="Howarth C."/>
            <person name="Koehrsen M."/>
            <person name="Lawson D."/>
            <person name="Montgomery P."/>
            <person name="Nene V."/>
            <person name="Nusbaum C."/>
            <person name="Puiu D."/>
            <person name="Romero-Severson J."/>
            <person name="Severson D.W."/>
            <person name="Shumway M."/>
            <person name="Sisk P."/>
            <person name="Stolte C."/>
            <person name="Zeng Q."/>
            <person name="Eisenstadt E."/>
            <person name="Fraser-Liggett C."/>
            <person name="Strausberg R."/>
            <person name="Galagan J."/>
            <person name="Birren B."/>
            <person name="Collins F.H."/>
        </authorList>
    </citation>
    <scope>NUCLEOTIDE SEQUENCE [LARGE SCALE GENOMIC DNA]</scope>
    <source>
        <strain evidence="2">JHB</strain>
    </source>
</reference>
<dbReference type="OMA" id="WNLPNLA"/>
<dbReference type="EMBL" id="DS231880">
    <property type="protein sequence ID" value="EDS42586.1"/>
    <property type="molecule type" value="Genomic_DNA"/>
</dbReference>
<sequence>MSSALDRFPVEVMCCIFDQLSGPERRQLHLVCHGWYRMLTTKHYLLGRRLRLNPDNVELFEMNGEDVRKFPCVRVRDDESSPRSVNRRNFLSLLRRVVFGEDVLENVQELTLEGVQSDLLAELFGGCLVRFPNLKVLALNCFEFDALHDKLELLVRIEKDDYLLPWNLPNLANLHTYVENLAPLGEDLPALATIRISNHTIREGRFSNRPVERFYLKRYFSHFESILKLFLYDVYLEEDLLLQFPKMKVREIILRCVRTSSLILDIIYERAPAIFYLRFWDCCFLVSPRAKIPSFEALGRLLPHVRISHSSSKIIATSSSTAALDHDLPTILLS</sequence>
<evidence type="ECO:0000313" key="4">
    <source>
        <dbReference type="Proteomes" id="UP000002320"/>
    </source>
</evidence>
<dbReference type="KEGG" id="cqu:CpipJ_CPIJ004376"/>
<name>B0WBQ1_CULQU</name>
<dbReference type="Pfam" id="PF00646">
    <property type="entry name" value="F-box"/>
    <property type="match status" value="1"/>
</dbReference>
<evidence type="ECO:0000313" key="2">
    <source>
        <dbReference type="EMBL" id="EDS42586.1"/>
    </source>
</evidence>
<organism>
    <name type="scientific">Culex quinquefasciatus</name>
    <name type="common">Southern house mosquito</name>
    <name type="synonym">Culex pungens</name>
    <dbReference type="NCBI Taxonomy" id="7176"/>
    <lineage>
        <taxon>Eukaryota</taxon>
        <taxon>Metazoa</taxon>
        <taxon>Ecdysozoa</taxon>
        <taxon>Arthropoda</taxon>
        <taxon>Hexapoda</taxon>
        <taxon>Insecta</taxon>
        <taxon>Pterygota</taxon>
        <taxon>Neoptera</taxon>
        <taxon>Endopterygota</taxon>
        <taxon>Diptera</taxon>
        <taxon>Nematocera</taxon>
        <taxon>Culicoidea</taxon>
        <taxon>Culicidae</taxon>
        <taxon>Culicinae</taxon>
        <taxon>Culicini</taxon>
        <taxon>Culex</taxon>
        <taxon>Culex</taxon>
    </lineage>
</organism>
<dbReference type="SUPFAM" id="SSF81383">
    <property type="entry name" value="F-box domain"/>
    <property type="match status" value="1"/>
</dbReference>
<protein>
    <submittedName>
        <fullName evidence="2">Predicted protein</fullName>
    </submittedName>
</protein>
<dbReference type="InParanoid" id="B0WBQ1"/>
<reference evidence="3" key="2">
    <citation type="submission" date="2021-02" db="UniProtKB">
        <authorList>
            <consortium name="EnsemblMetazoa"/>
        </authorList>
    </citation>
    <scope>IDENTIFICATION</scope>
    <source>
        <strain evidence="3">JHB</strain>
    </source>
</reference>